<feature type="region of interest" description="Disordered" evidence="1">
    <location>
        <begin position="213"/>
        <end position="250"/>
    </location>
</feature>
<keyword evidence="2" id="KW-0472">Membrane</keyword>
<feature type="compositionally biased region" description="Low complexity" evidence="1">
    <location>
        <begin position="601"/>
        <end position="619"/>
    </location>
</feature>
<keyword evidence="2" id="KW-1133">Transmembrane helix</keyword>
<feature type="region of interest" description="Disordered" evidence="1">
    <location>
        <begin position="596"/>
        <end position="627"/>
    </location>
</feature>
<feature type="region of interest" description="Disordered" evidence="1">
    <location>
        <begin position="387"/>
        <end position="421"/>
    </location>
</feature>
<evidence type="ECO:0000256" key="1">
    <source>
        <dbReference type="SAM" id="MobiDB-lite"/>
    </source>
</evidence>
<protein>
    <submittedName>
        <fullName evidence="3">Uncharacterized protein</fullName>
    </submittedName>
</protein>
<evidence type="ECO:0000313" key="4">
    <source>
        <dbReference type="Proteomes" id="UP001430848"/>
    </source>
</evidence>
<dbReference type="Proteomes" id="UP001430848">
    <property type="component" value="Unassembled WGS sequence"/>
</dbReference>
<name>A0ABR1NN63_DIAER</name>
<proteinExistence type="predicted"/>
<feature type="transmembrane region" description="Helical" evidence="2">
    <location>
        <begin position="846"/>
        <end position="866"/>
    </location>
</feature>
<evidence type="ECO:0000256" key="2">
    <source>
        <dbReference type="SAM" id="Phobius"/>
    </source>
</evidence>
<keyword evidence="2" id="KW-0812">Transmembrane</keyword>
<reference evidence="3 4" key="1">
    <citation type="submission" date="2024-02" db="EMBL/GenBank/DDBJ databases">
        <title>De novo assembly and annotation of 12 fungi associated with fruit tree decline syndrome in Ontario, Canada.</title>
        <authorList>
            <person name="Sulman M."/>
            <person name="Ellouze W."/>
            <person name="Ilyukhin E."/>
        </authorList>
    </citation>
    <scope>NUCLEOTIDE SEQUENCE [LARGE SCALE GENOMIC DNA]</scope>
    <source>
        <strain evidence="3 4">M169</strain>
    </source>
</reference>
<feature type="compositionally biased region" description="Basic and acidic residues" evidence="1">
    <location>
        <begin position="219"/>
        <end position="229"/>
    </location>
</feature>
<evidence type="ECO:0000313" key="3">
    <source>
        <dbReference type="EMBL" id="KAK7708262.1"/>
    </source>
</evidence>
<gene>
    <name evidence="3" type="ORF">SLS63_013559</name>
</gene>
<keyword evidence="4" id="KW-1185">Reference proteome</keyword>
<dbReference type="EMBL" id="JAKNSF020000189">
    <property type="protein sequence ID" value="KAK7708262.1"/>
    <property type="molecule type" value="Genomic_DNA"/>
</dbReference>
<feature type="transmembrane region" description="Helical" evidence="2">
    <location>
        <begin position="814"/>
        <end position="834"/>
    </location>
</feature>
<accession>A0ABR1NN63</accession>
<sequence length="876" mass="98840">MALQPMSKAGVLFQREHIMERDELSIGELSDFEENDMDGRDDVLVPHTIECAESDLSESHIEDHIINDLRDLNYRSSDTGSLSDSSDISDEEYQEIIRQQRAYDRRKKSNLGSMVGKRTMSERSDSDDDYFQRKLHPDQVGSSARRLKRRIGIRQNLMFQDPPLRPNDMDEPPEELEDTEMLGKELPFYAFTDMEVDSPWTSTLDVSRIAPSSHQNIEGNERASKEKESFPVSSSFGMEPEISPKSGENADVVDVDEGVRSDHDSCADETISVQSYADSLFDAGSVGSSASSVYSDTQALVGEYVDFLARDPGLEKLFMRSMLPTVLGPERFRRNYSRILQSYARDLKRQLSIWNEPKMPLRTQGLAFISRKSITMKTASIIASRHMEKAPRSPFRPGRTEGRNAEILGGDETSSGEESPENESAHIFVISELGQYFREGAPFQRMKRNLRNLVTPSTLLSRVKASTESMLDLVLGDDYLRFLVFKALSDPLVPVRGGQFDPEIEIRYFGSRLRAEANSPDHLRMAEFIETYAGYIGTRAAQRMEGMNMEAILQDPWLAREFAIDVAVVASATTEIKEKGRGHGVPDIVEMWTTSGSEAQSKSSGTSSVVGSSSLRSGTAATSPSSSVISFGTPPKAFVFLVVKASRYILAPIDVTEKKARDFFQAIVENYNMRRGWRRLLSIYVYSHCDFVKIKRYAPQSFDPGVRFSFPPHDESPHDKEYGYYPRPMPHAPVSRHMFNHLFNACYSDEGLAHKLHYAFISPSCVIKTIPGKLLDGMPKRDRLVDEEAEFGEDQDVEVFWGLVAREQRSALRVVVYMLLGLGPSLWFMFQWMFGWGHDGDLQDATVPLMFSATMLGILWAVVYSGDDVREVEQPR</sequence>
<feature type="compositionally biased region" description="Basic and acidic residues" evidence="1">
    <location>
        <begin position="119"/>
        <end position="137"/>
    </location>
</feature>
<feature type="region of interest" description="Disordered" evidence="1">
    <location>
        <begin position="107"/>
        <end position="147"/>
    </location>
</feature>
<comment type="caution">
    <text evidence="3">The sequence shown here is derived from an EMBL/GenBank/DDBJ whole genome shotgun (WGS) entry which is preliminary data.</text>
</comment>
<organism evidence="3 4">
    <name type="scientific">Diaporthe eres</name>
    <name type="common">Phomopsis oblonga</name>
    <dbReference type="NCBI Taxonomy" id="83184"/>
    <lineage>
        <taxon>Eukaryota</taxon>
        <taxon>Fungi</taxon>
        <taxon>Dikarya</taxon>
        <taxon>Ascomycota</taxon>
        <taxon>Pezizomycotina</taxon>
        <taxon>Sordariomycetes</taxon>
        <taxon>Sordariomycetidae</taxon>
        <taxon>Diaporthales</taxon>
        <taxon>Diaporthaceae</taxon>
        <taxon>Diaporthe</taxon>
        <taxon>Diaporthe eres species complex</taxon>
    </lineage>
</organism>